<organism evidence="1 2">
    <name type="scientific">Tetranychus urticae</name>
    <name type="common">Two-spotted spider mite</name>
    <dbReference type="NCBI Taxonomy" id="32264"/>
    <lineage>
        <taxon>Eukaryota</taxon>
        <taxon>Metazoa</taxon>
        <taxon>Ecdysozoa</taxon>
        <taxon>Arthropoda</taxon>
        <taxon>Chelicerata</taxon>
        <taxon>Arachnida</taxon>
        <taxon>Acari</taxon>
        <taxon>Acariformes</taxon>
        <taxon>Trombidiformes</taxon>
        <taxon>Prostigmata</taxon>
        <taxon>Eleutherengona</taxon>
        <taxon>Raphignathae</taxon>
        <taxon>Tetranychoidea</taxon>
        <taxon>Tetranychidae</taxon>
        <taxon>Tetranychus</taxon>
    </lineage>
</organism>
<evidence type="ECO:0000313" key="2">
    <source>
        <dbReference type="Proteomes" id="UP000015104"/>
    </source>
</evidence>
<dbReference type="AlphaFoldDB" id="T1JRQ0"/>
<sequence length="46" mass="5352">MPEKDDENVQIKMPSEPVILPSSQFIFNSGSLEKQKRNKYQIITDK</sequence>
<dbReference type="EnsemblMetazoa" id="tetur01g07710.1">
    <property type="protein sequence ID" value="tetur01g07710.1"/>
    <property type="gene ID" value="tetur01g07710"/>
</dbReference>
<dbReference type="Proteomes" id="UP000015104">
    <property type="component" value="Unassembled WGS sequence"/>
</dbReference>
<reference evidence="2" key="1">
    <citation type="submission" date="2011-08" db="EMBL/GenBank/DDBJ databases">
        <authorList>
            <person name="Rombauts S."/>
        </authorList>
    </citation>
    <scope>NUCLEOTIDE SEQUENCE</scope>
    <source>
        <strain evidence="2">London</strain>
    </source>
</reference>
<protein>
    <submittedName>
        <fullName evidence="1">Uncharacterized protein</fullName>
    </submittedName>
</protein>
<dbReference type="HOGENOM" id="CLU_3191914_0_0_1"/>
<dbReference type="EMBL" id="CAEY01000451">
    <property type="status" value="NOT_ANNOTATED_CDS"/>
    <property type="molecule type" value="Genomic_DNA"/>
</dbReference>
<keyword evidence="2" id="KW-1185">Reference proteome</keyword>
<proteinExistence type="predicted"/>
<name>T1JRQ0_TETUR</name>
<reference evidence="1" key="2">
    <citation type="submission" date="2015-06" db="UniProtKB">
        <authorList>
            <consortium name="EnsemblMetazoa"/>
        </authorList>
    </citation>
    <scope>IDENTIFICATION</scope>
</reference>
<evidence type="ECO:0000313" key="1">
    <source>
        <dbReference type="EnsemblMetazoa" id="tetur01g07710.1"/>
    </source>
</evidence>
<accession>T1JRQ0</accession>